<dbReference type="InterPro" id="IPR003825">
    <property type="entry name" value="Colicin-V_CvpA"/>
</dbReference>
<evidence type="ECO:0000256" key="12">
    <source>
        <dbReference type="RuleBase" id="RU004296"/>
    </source>
</evidence>
<dbReference type="GO" id="GO:0008236">
    <property type="term" value="F:serine-type peptidase activity"/>
    <property type="evidence" value="ECO:0007669"/>
    <property type="project" value="UniProtKB-KW"/>
</dbReference>
<keyword evidence="10" id="KW-0472">Membrane</keyword>
<dbReference type="AlphaFoldDB" id="A0A4R8V7G7"/>
<dbReference type="RefSeq" id="WP_104094952.1">
    <property type="nucleotide sequence ID" value="NZ_JACHBP010000001.1"/>
</dbReference>
<dbReference type="InterPro" id="IPR047680">
    <property type="entry name" value="MarP-like"/>
</dbReference>
<dbReference type="PANTHER" id="PTHR43019:SF23">
    <property type="entry name" value="PROTEASE DO-LIKE 5, CHLOROPLASTIC"/>
    <property type="match status" value="1"/>
</dbReference>
<dbReference type="OrthoDB" id="9766361at2"/>
<keyword evidence="8 12" id="KW-0720">Serine protease</keyword>
<dbReference type="InterPro" id="IPR009003">
    <property type="entry name" value="Peptidase_S1_PA"/>
</dbReference>
<organism evidence="13 14">
    <name type="scientific">Terrimesophilobacter mesophilus</name>
    <dbReference type="NCBI Taxonomy" id="433647"/>
    <lineage>
        <taxon>Bacteria</taxon>
        <taxon>Bacillati</taxon>
        <taxon>Actinomycetota</taxon>
        <taxon>Actinomycetes</taxon>
        <taxon>Micrococcales</taxon>
        <taxon>Microbacteriaceae</taxon>
        <taxon>Terrimesophilobacter</taxon>
    </lineage>
</organism>
<reference evidence="13 14" key="1">
    <citation type="submission" date="2019-03" db="EMBL/GenBank/DDBJ databases">
        <title>Genomics of glacier-inhabiting Cryobacterium strains.</title>
        <authorList>
            <person name="Liu Q."/>
            <person name="Xin Y.-H."/>
        </authorList>
    </citation>
    <scope>NUCLEOTIDE SEQUENCE [LARGE SCALE GENOMIC DNA]</scope>
    <source>
        <strain evidence="13 14">CGMCC 1.10440</strain>
    </source>
</reference>
<dbReference type="InterPro" id="IPR043504">
    <property type="entry name" value="Peptidase_S1_PA_chymotrypsin"/>
</dbReference>
<comment type="subcellular location">
    <subcellularLocation>
        <location evidence="1">Membrane</location>
        <topology evidence="1">Multi-pass membrane protein</topology>
    </subcellularLocation>
    <subcellularLocation>
        <location evidence="2">Secreted</location>
    </subcellularLocation>
</comment>
<dbReference type="Pfam" id="PF02674">
    <property type="entry name" value="Colicin_V"/>
    <property type="match status" value="1"/>
</dbReference>
<evidence type="ECO:0000256" key="2">
    <source>
        <dbReference type="ARBA" id="ARBA00004613"/>
    </source>
</evidence>
<dbReference type="InterPro" id="IPR008256">
    <property type="entry name" value="Peptidase_S1B"/>
</dbReference>
<keyword evidence="4 12" id="KW-0645">Protease</keyword>
<evidence type="ECO:0000256" key="11">
    <source>
        <dbReference type="PIRSR" id="PIRSR608256-1"/>
    </source>
</evidence>
<feature type="active site" description="Charge relay system" evidence="11">
    <location>
        <position position="235"/>
    </location>
</feature>
<dbReference type="SUPFAM" id="SSF50494">
    <property type="entry name" value="Trypsin-like serine proteases"/>
    <property type="match status" value="1"/>
</dbReference>
<dbReference type="NCBIfam" id="NF033740">
    <property type="entry name" value="MarP_fam_protase"/>
    <property type="match status" value="1"/>
</dbReference>
<comment type="similarity">
    <text evidence="3 12">Belongs to the peptidase S1B family.</text>
</comment>
<gene>
    <name evidence="13" type="ORF">E3N84_02735</name>
</gene>
<proteinExistence type="inferred from homology"/>
<feature type="active site" description="Charge relay system" evidence="11">
    <location>
        <position position="265"/>
    </location>
</feature>
<keyword evidence="7 12" id="KW-0378">Hydrolase</keyword>
<feature type="active site" description="Charge relay system" evidence="11">
    <location>
        <position position="342"/>
    </location>
</feature>
<name>A0A4R8V7G7_9MICO</name>
<evidence type="ECO:0000256" key="7">
    <source>
        <dbReference type="ARBA" id="ARBA00022801"/>
    </source>
</evidence>
<dbReference type="Pfam" id="PF13365">
    <property type="entry name" value="Trypsin_2"/>
    <property type="match status" value="1"/>
</dbReference>
<evidence type="ECO:0000256" key="9">
    <source>
        <dbReference type="ARBA" id="ARBA00022989"/>
    </source>
</evidence>
<dbReference type="PANTHER" id="PTHR43019">
    <property type="entry name" value="SERINE ENDOPROTEASE DEGS"/>
    <property type="match status" value="1"/>
</dbReference>
<sequence>MSPSGILDAFLVLLILAYLSFGWIVGFIRSMFGLAGIVAGGIAAFFAIPLVGSWIPWPDWRLPIILVCVFALIAAGQTVGTLVGRAIGRRVEETRLGIVDRIAGAIVNAIVTALIASMVAFSIGSLGVPLLSQAIAGSTVLRTIDDLTPPPIQSGLAQLRSLVIDDAIPRIASAAGGDISPTAPPTIPKVDTGTPSLAKAAKSVVKVTGTAYQCGQNQSGSGFVVAKNRIMTNAHVVAGVSQPVVEVPGQGALPGRIVYFDPRNDLAIIAVSGLGAPPIALRSNLSDGDEAVFDGYPLGGPYQSGSARVEHVMTVRVNDIYGKNPHDMIVYQLAAHVEEGNSGGPLLSTGGAVAGVVFAKSVDVENVGYAQTMDEVRPVADRAAALNTRVSSGSCVRR</sequence>
<protein>
    <recommendedName>
        <fullName evidence="12">Serine protease</fullName>
        <ecNumber evidence="12">3.4.21.-</ecNumber>
    </recommendedName>
</protein>
<evidence type="ECO:0000256" key="10">
    <source>
        <dbReference type="ARBA" id="ARBA00023136"/>
    </source>
</evidence>
<dbReference type="PRINTS" id="PR00839">
    <property type="entry name" value="V8PROTEASE"/>
</dbReference>
<dbReference type="Gene3D" id="2.40.10.10">
    <property type="entry name" value="Trypsin-like serine proteases"/>
    <property type="match status" value="2"/>
</dbReference>
<comment type="caution">
    <text evidence="13">The sequence shown here is derived from an EMBL/GenBank/DDBJ whole genome shotgun (WGS) entry which is preliminary data.</text>
</comment>
<evidence type="ECO:0000313" key="14">
    <source>
        <dbReference type="Proteomes" id="UP000298488"/>
    </source>
</evidence>
<dbReference type="GO" id="GO:0016020">
    <property type="term" value="C:membrane"/>
    <property type="evidence" value="ECO:0007669"/>
    <property type="project" value="UniProtKB-SubCell"/>
</dbReference>
<evidence type="ECO:0000256" key="5">
    <source>
        <dbReference type="ARBA" id="ARBA00022692"/>
    </source>
</evidence>
<accession>A0A4R8V7G7</accession>
<dbReference type="GO" id="GO:0005576">
    <property type="term" value="C:extracellular region"/>
    <property type="evidence" value="ECO:0007669"/>
    <property type="project" value="UniProtKB-SubCell"/>
</dbReference>
<evidence type="ECO:0000256" key="3">
    <source>
        <dbReference type="ARBA" id="ARBA00008764"/>
    </source>
</evidence>
<evidence type="ECO:0000313" key="13">
    <source>
        <dbReference type="EMBL" id="TFB79071.1"/>
    </source>
</evidence>
<dbReference type="Proteomes" id="UP000298488">
    <property type="component" value="Unassembled WGS sequence"/>
</dbReference>
<evidence type="ECO:0000256" key="6">
    <source>
        <dbReference type="ARBA" id="ARBA00022729"/>
    </source>
</evidence>
<dbReference type="EC" id="3.4.21.-" evidence="12"/>
<evidence type="ECO:0000256" key="4">
    <source>
        <dbReference type="ARBA" id="ARBA00022670"/>
    </source>
</evidence>
<evidence type="ECO:0000256" key="8">
    <source>
        <dbReference type="ARBA" id="ARBA00022825"/>
    </source>
</evidence>
<keyword evidence="14" id="KW-1185">Reference proteome</keyword>
<keyword evidence="5" id="KW-0812">Transmembrane</keyword>
<dbReference type="GO" id="GO:0006508">
    <property type="term" value="P:proteolysis"/>
    <property type="evidence" value="ECO:0007669"/>
    <property type="project" value="UniProtKB-KW"/>
</dbReference>
<keyword evidence="6" id="KW-0732">Signal</keyword>
<keyword evidence="9" id="KW-1133">Transmembrane helix</keyword>
<dbReference type="EMBL" id="SOFI01000003">
    <property type="protein sequence ID" value="TFB79071.1"/>
    <property type="molecule type" value="Genomic_DNA"/>
</dbReference>
<evidence type="ECO:0000256" key="1">
    <source>
        <dbReference type="ARBA" id="ARBA00004141"/>
    </source>
</evidence>
<dbReference type="GO" id="GO:0009403">
    <property type="term" value="P:toxin biosynthetic process"/>
    <property type="evidence" value="ECO:0007669"/>
    <property type="project" value="InterPro"/>
</dbReference>